<dbReference type="RefSeq" id="WP_034612101.1">
    <property type="nucleotide sequence ID" value="NZ_JSUM01000001.1"/>
</dbReference>
<dbReference type="PANTHER" id="PTHR43280">
    <property type="entry name" value="ARAC-FAMILY TRANSCRIPTIONAL REGULATOR"/>
    <property type="match status" value="1"/>
</dbReference>
<dbReference type="OrthoDB" id="1050625at2"/>
<dbReference type="Pfam" id="PF02311">
    <property type="entry name" value="AraC_binding"/>
    <property type="match status" value="1"/>
</dbReference>
<dbReference type="GO" id="GO:0003700">
    <property type="term" value="F:DNA-binding transcription factor activity"/>
    <property type="evidence" value="ECO:0007669"/>
    <property type="project" value="InterPro"/>
</dbReference>
<evidence type="ECO:0000256" key="3">
    <source>
        <dbReference type="ARBA" id="ARBA00023159"/>
    </source>
</evidence>
<name>A0A0A3AQH5_9PAST</name>
<feature type="domain" description="HTH araC/xylS-type" evidence="5">
    <location>
        <begin position="181"/>
        <end position="279"/>
    </location>
</feature>
<dbReference type="InterPro" id="IPR014710">
    <property type="entry name" value="RmlC-like_jellyroll"/>
</dbReference>
<protein>
    <recommendedName>
        <fullName evidence="5">HTH araC/xylS-type domain-containing protein</fullName>
    </recommendedName>
</protein>
<accession>A0A0A3AQH5</accession>
<evidence type="ECO:0000259" key="5">
    <source>
        <dbReference type="PROSITE" id="PS01124"/>
    </source>
</evidence>
<dbReference type="SMART" id="SM00342">
    <property type="entry name" value="HTH_ARAC"/>
    <property type="match status" value="1"/>
</dbReference>
<evidence type="ECO:0000313" key="7">
    <source>
        <dbReference type="Proteomes" id="UP000030380"/>
    </source>
</evidence>
<evidence type="ECO:0000313" key="6">
    <source>
        <dbReference type="EMBL" id="KGQ71611.1"/>
    </source>
</evidence>
<keyword evidence="7" id="KW-1185">Reference proteome</keyword>
<dbReference type="GO" id="GO:0043565">
    <property type="term" value="F:sequence-specific DNA binding"/>
    <property type="evidence" value="ECO:0007669"/>
    <property type="project" value="InterPro"/>
</dbReference>
<dbReference type="EMBL" id="JSUM01000001">
    <property type="protein sequence ID" value="KGQ71611.1"/>
    <property type="molecule type" value="Genomic_DNA"/>
</dbReference>
<dbReference type="STRING" id="505317.OA57_00575"/>
<dbReference type="InterPro" id="IPR018062">
    <property type="entry name" value="HTH_AraC-typ_CS"/>
</dbReference>
<proteinExistence type="predicted"/>
<gene>
    <name evidence="6" type="ORF">OA57_00575</name>
</gene>
<evidence type="ECO:0000256" key="2">
    <source>
        <dbReference type="ARBA" id="ARBA00023125"/>
    </source>
</evidence>
<comment type="caution">
    <text evidence="6">The sequence shown here is derived from an EMBL/GenBank/DDBJ whole genome shotgun (WGS) entry which is preliminary data.</text>
</comment>
<dbReference type="PROSITE" id="PS00041">
    <property type="entry name" value="HTH_ARAC_FAMILY_1"/>
    <property type="match status" value="1"/>
</dbReference>
<dbReference type="AlphaFoldDB" id="A0A0A3AQH5"/>
<dbReference type="InterPro" id="IPR018060">
    <property type="entry name" value="HTH_AraC"/>
</dbReference>
<dbReference type="Proteomes" id="UP000030380">
    <property type="component" value="Unassembled WGS sequence"/>
</dbReference>
<dbReference type="SUPFAM" id="SSF46689">
    <property type="entry name" value="Homeodomain-like"/>
    <property type="match status" value="2"/>
</dbReference>
<dbReference type="PANTHER" id="PTHR43280:SF28">
    <property type="entry name" value="HTH-TYPE TRANSCRIPTIONAL ACTIVATOR RHAS"/>
    <property type="match status" value="1"/>
</dbReference>
<dbReference type="InterPro" id="IPR003313">
    <property type="entry name" value="AraC-bd"/>
</dbReference>
<sequence length="285" mass="32680">MLQYFVKENKCSVFENGTLPQLLYLCNTETMQEYFPRLMHKHDDRVEIVFIVKGKGSHLIGNEKYQTKAGDILIFNQGVLHDEVAEIGSDMTVYCCGINGLKIKGKKQNCLLDLEYPAVLQSGQYAPRINTILDIMDTQIKHNLHAGTEICRYLLAALITIILQLPQKNIKMQNNTLVLIRQVKQYIDSHYWEAISLSAVAQQFNINPYYLSHLFKRNTGFSLIQYTLRRRIGEAQSLLINTGYSVTQIATLVGYDNINYFSTVFTKMIGISPSAYRTYWIGQNK</sequence>
<keyword evidence="3" id="KW-0010">Activator</keyword>
<reference evidence="6 7" key="1">
    <citation type="submission" date="2014-11" db="EMBL/GenBank/DDBJ databases">
        <title>Draft genome sequence of Chelonobacter oris 1662T, associated with respiratory disease in Hermann's Tortoises.</title>
        <authorList>
            <person name="Kudirkiene E."/>
            <person name="Hansen M.J."/>
            <person name="Bojesen A.M."/>
        </authorList>
    </citation>
    <scope>NUCLEOTIDE SEQUENCE [LARGE SCALE GENOMIC DNA]</scope>
    <source>
        <strain evidence="6 7">1662</strain>
    </source>
</reference>
<dbReference type="PROSITE" id="PS01124">
    <property type="entry name" value="HTH_ARAC_FAMILY_2"/>
    <property type="match status" value="1"/>
</dbReference>
<dbReference type="Pfam" id="PF12833">
    <property type="entry name" value="HTH_18"/>
    <property type="match status" value="1"/>
</dbReference>
<evidence type="ECO:0000256" key="4">
    <source>
        <dbReference type="ARBA" id="ARBA00023163"/>
    </source>
</evidence>
<dbReference type="Gene3D" id="1.10.10.60">
    <property type="entry name" value="Homeodomain-like"/>
    <property type="match status" value="2"/>
</dbReference>
<dbReference type="SUPFAM" id="SSF51215">
    <property type="entry name" value="Regulatory protein AraC"/>
    <property type="match status" value="1"/>
</dbReference>
<dbReference type="PRINTS" id="PR00032">
    <property type="entry name" value="HTHARAC"/>
</dbReference>
<keyword evidence="2" id="KW-0238">DNA-binding</keyword>
<evidence type="ECO:0000256" key="1">
    <source>
        <dbReference type="ARBA" id="ARBA00023015"/>
    </source>
</evidence>
<keyword evidence="4" id="KW-0804">Transcription</keyword>
<dbReference type="InterPro" id="IPR009057">
    <property type="entry name" value="Homeodomain-like_sf"/>
</dbReference>
<dbReference type="Gene3D" id="2.60.120.10">
    <property type="entry name" value="Jelly Rolls"/>
    <property type="match status" value="1"/>
</dbReference>
<keyword evidence="1" id="KW-0805">Transcription regulation</keyword>
<dbReference type="InterPro" id="IPR020449">
    <property type="entry name" value="Tscrpt_reg_AraC-type_HTH"/>
</dbReference>
<dbReference type="CDD" id="cd02208">
    <property type="entry name" value="cupin_RmlC-like"/>
    <property type="match status" value="1"/>
</dbReference>
<organism evidence="6 7">
    <name type="scientific">Chelonobacter oris</name>
    <dbReference type="NCBI Taxonomy" id="505317"/>
    <lineage>
        <taxon>Bacteria</taxon>
        <taxon>Pseudomonadati</taxon>
        <taxon>Pseudomonadota</taxon>
        <taxon>Gammaproteobacteria</taxon>
        <taxon>Pasteurellales</taxon>
        <taxon>Pasteurellaceae</taxon>
        <taxon>Chelonobacter</taxon>
    </lineage>
</organism>
<dbReference type="InterPro" id="IPR037923">
    <property type="entry name" value="HTH-like"/>
</dbReference>